<dbReference type="GO" id="GO:0005802">
    <property type="term" value="C:trans-Golgi network"/>
    <property type="evidence" value="ECO:0007669"/>
    <property type="project" value="TreeGrafter"/>
</dbReference>
<dbReference type="PANTHER" id="PTHR15071:SF29">
    <property type="entry name" value="CATION-DEPENDENT MANNOSE-6-PHOSPHATE RECEPTOR"/>
    <property type="match status" value="1"/>
</dbReference>
<evidence type="ECO:0000313" key="4">
    <source>
        <dbReference type="Proteomes" id="UP000770661"/>
    </source>
</evidence>
<dbReference type="OrthoDB" id="29460at2759"/>
<keyword evidence="2" id="KW-0472">Membrane</keyword>
<comment type="caution">
    <text evidence="3">The sequence shown here is derived from an EMBL/GenBank/DDBJ whole genome shotgun (WGS) entry which is preliminary data.</text>
</comment>
<keyword evidence="2" id="KW-1133">Transmembrane helix</keyword>
<accession>A0A8J4Y6E8</accession>
<dbReference type="GO" id="GO:0006622">
    <property type="term" value="P:protein targeting to lysosome"/>
    <property type="evidence" value="ECO:0007669"/>
    <property type="project" value="TreeGrafter"/>
</dbReference>
<reference evidence="3" key="1">
    <citation type="submission" date="2020-07" db="EMBL/GenBank/DDBJ databases">
        <title>The High-quality genome of the commercially important snow crab, Chionoecetes opilio.</title>
        <authorList>
            <person name="Jeong J.-H."/>
            <person name="Ryu S."/>
        </authorList>
    </citation>
    <scope>NUCLEOTIDE SEQUENCE</scope>
    <source>
        <strain evidence="3">MADBK_172401_WGS</strain>
        <tissue evidence="3">Digestive gland</tissue>
    </source>
</reference>
<dbReference type="PANTHER" id="PTHR15071">
    <property type="entry name" value="MANNOSE-6-PHOSPHATE RECEPTOR FAMILY MEMBER"/>
    <property type="match status" value="1"/>
</dbReference>
<evidence type="ECO:0000256" key="1">
    <source>
        <dbReference type="ARBA" id="ARBA00023180"/>
    </source>
</evidence>
<dbReference type="InterPro" id="IPR009011">
    <property type="entry name" value="Man6P_isomerase_rcpt-bd_dom_sf"/>
</dbReference>
<dbReference type="Proteomes" id="UP000770661">
    <property type="component" value="Unassembled WGS sequence"/>
</dbReference>
<sequence>MRARIRLPCGEPWLARLQQEGGEALVGSGEVKDEKGNTYEFAVCADLPKQPNVSLAKTGAGKTPVALGYNNQTVVSSDKHWLMLTFLGGPVIPGGCNGSRWEGHVLFICDHDQNNLDMKVLDDAKASLNHSAMFIVRHRSVCSLSPKGLGGGTIFFILLLVTFSLYFTFGFLYLRLVRGAKGIEQIPHRHFWFRVGNLIADGCEAVCRCDRYCGASERPTSSYSGYSPIDEQLAQDLRDGDRDSALLSP</sequence>
<gene>
    <name evidence="3" type="primary">M6pr</name>
    <name evidence="3" type="ORF">GWK47_007735</name>
</gene>
<dbReference type="EMBL" id="JACEEZ010016126">
    <property type="protein sequence ID" value="KAG0718409.1"/>
    <property type="molecule type" value="Genomic_DNA"/>
</dbReference>
<dbReference type="AlphaFoldDB" id="A0A8J4Y6E8"/>
<keyword evidence="2" id="KW-0812">Transmembrane</keyword>
<feature type="transmembrane region" description="Helical" evidence="2">
    <location>
        <begin position="149"/>
        <end position="174"/>
    </location>
</feature>
<organism evidence="3 4">
    <name type="scientific">Chionoecetes opilio</name>
    <name type="common">Atlantic snow crab</name>
    <name type="synonym">Cancer opilio</name>
    <dbReference type="NCBI Taxonomy" id="41210"/>
    <lineage>
        <taxon>Eukaryota</taxon>
        <taxon>Metazoa</taxon>
        <taxon>Ecdysozoa</taxon>
        <taxon>Arthropoda</taxon>
        <taxon>Crustacea</taxon>
        <taxon>Multicrustacea</taxon>
        <taxon>Malacostraca</taxon>
        <taxon>Eumalacostraca</taxon>
        <taxon>Eucarida</taxon>
        <taxon>Decapoda</taxon>
        <taxon>Pleocyemata</taxon>
        <taxon>Brachyura</taxon>
        <taxon>Eubrachyura</taxon>
        <taxon>Majoidea</taxon>
        <taxon>Majidae</taxon>
        <taxon>Chionoecetes</taxon>
    </lineage>
</organism>
<proteinExistence type="predicted"/>
<dbReference type="Gene3D" id="2.70.130.10">
    <property type="entry name" value="Mannose-6-phosphate receptor binding domain"/>
    <property type="match status" value="1"/>
</dbReference>
<dbReference type="SUPFAM" id="SSF50911">
    <property type="entry name" value="Mannose 6-phosphate receptor domain"/>
    <property type="match status" value="1"/>
</dbReference>
<keyword evidence="3" id="KW-0675">Receptor</keyword>
<name>A0A8J4Y6E8_CHIOP</name>
<dbReference type="Pfam" id="PF02157">
    <property type="entry name" value="Man-6-P_recep"/>
    <property type="match status" value="1"/>
</dbReference>
<evidence type="ECO:0000256" key="2">
    <source>
        <dbReference type="SAM" id="Phobius"/>
    </source>
</evidence>
<protein>
    <submittedName>
        <fullName evidence="3">Cation-dependent mannose-6-phosphate receptor</fullName>
    </submittedName>
</protein>
<keyword evidence="4" id="KW-1185">Reference proteome</keyword>
<keyword evidence="1" id="KW-0325">Glycoprotein</keyword>
<dbReference type="InterPro" id="IPR028927">
    <property type="entry name" value="Man-6-P_rcpt"/>
</dbReference>
<evidence type="ECO:0000313" key="3">
    <source>
        <dbReference type="EMBL" id="KAG0718409.1"/>
    </source>
</evidence>